<proteinExistence type="predicted"/>
<evidence type="ECO:0000256" key="1">
    <source>
        <dbReference type="SAM" id="Phobius"/>
    </source>
</evidence>
<accession>A0A8J3JZI3</accession>
<keyword evidence="1" id="KW-0472">Membrane</keyword>
<evidence type="ECO:0000313" key="3">
    <source>
        <dbReference type="Proteomes" id="UP000619293"/>
    </source>
</evidence>
<dbReference type="EMBL" id="BONG01000001">
    <property type="protein sequence ID" value="GIF86614.1"/>
    <property type="molecule type" value="Genomic_DNA"/>
</dbReference>
<keyword evidence="1" id="KW-0812">Transmembrane</keyword>
<reference evidence="2 3" key="1">
    <citation type="submission" date="2021-01" db="EMBL/GenBank/DDBJ databases">
        <title>Whole genome shotgun sequence of Catellatospora chokoriensis NBRC 107358.</title>
        <authorList>
            <person name="Komaki H."/>
            <person name="Tamura T."/>
        </authorList>
    </citation>
    <scope>NUCLEOTIDE SEQUENCE [LARGE SCALE GENOMIC DNA]</scope>
    <source>
        <strain evidence="2 3">NBRC 107358</strain>
    </source>
</reference>
<feature type="transmembrane region" description="Helical" evidence="1">
    <location>
        <begin position="65"/>
        <end position="84"/>
    </location>
</feature>
<feature type="transmembrane region" description="Helical" evidence="1">
    <location>
        <begin position="25"/>
        <end position="45"/>
    </location>
</feature>
<dbReference type="AlphaFoldDB" id="A0A8J3JZI3"/>
<sequence>MTPTTSPTRPDGSPSRRYAGLPEMLGYLLLIAWVGALAGLALSKFELFGGWDTPADNAAELRLTIGWLNAVLAIQGAGALLLLLQRGKRGNGAALLAATLLLAVCTSGMRASGGTPTPDVTPTGCYSRSGGTNTCAGG</sequence>
<keyword evidence="3" id="KW-1185">Reference proteome</keyword>
<dbReference type="Proteomes" id="UP000619293">
    <property type="component" value="Unassembled WGS sequence"/>
</dbReference>
<keyword evidence="1" id="KW-1133">Transmembrane helix</keyword>
<dbReference type="RefSeq" id="WP_191841066.1">
    <property type="nucleotide sequence ID" value="NZ_BAAALB010000004.1"/>
</dbReference>
<feature type="transmembrane region" description="Helical" evidence="1">
    <location>
        <begin position="91"/>
        <end position="109"/>
    </location>
</feature>
<comment type="caution">
    <text evidence="2">The sequence shown here is derived from an EMBL/GenBank/DDBJ whole genome shotgun (WGS) entry which is preliminary data.</text>
</comment>
<gene>
    <name evidence="2" type="ORF">Cch02nite_00580</name>
</gene>
<organism evidence="2 3">
    <name type="scientific">Catellatospora chokoriensis</name>
    <dbReference type="NCBI Taxonomy" id="310353"/>
    <lineage>
        <taxon>Bacteria</taxon>
        <taxon>Bacillati</taxon>
        <taxon>Actinomycetota</taxon>
        <taxon>Actinomycetes</taxon>
        <taxon>Micromonosporales</taxon>
        <taxon>Micromonosporaceae</taxon>
        <taxon>Catellatospora</taxon>
    </lineage>
</organism>
<protein>
    <submittedName>
        <fullName evidence="2">Uncharacterized protein</fullName>
    </submittedName>
</protein>
<name>A0A8J3JZI3_9ACTN</name>
<evidence type="ECO:0000313" key="2">
    <source>
        <dbReference type="EMBL" id="GIF86614.1"/>
    </source>
</evidence>